<dbReference type="EMBL" id="BGPR01064706">
    <property type="protein sequence ID" value="GBO39636.1"/>
    <property type="molecule type" value="Genomic_DNA"/>
</dbReference>
<organism evidence="1 2">
    <name type="scientific">Araneus ventricosus</name>
    <name type="common">Orbweaver spider</name>
    <name type="synonym">Epeira ventricosa</name>
    <dbReference type="NCBI Taxonomy" id="182803"/>
    <lineage>
        <taxon>Eukaryota</taxon>
        <taxon>Metazoa</taxon>
        <taxon>Ecdysozoa</taxon>
        <taxon>Arthropoda</taxon>
        <taxon>Chelicerata</taxon>
        <taxon>Arachnida</taxon>
        <taxon>Araneae</taxon>
        <taxon>Araneomorphae</taxon>
        <taxon>Entelegynae</taxon>
        <taxon>Araneoidea</taxon>
        <taxon>Araneidae</taxon>
        <taxon>Araneus</taxon>
    </lineage>
</organism>
<comment type="caution">
    <text evidence="1">The sequence shown here is derived from an EMBL/GenBank/DDBJ whole genome shotgun (WGS) entry which is preliminary data.</text>
</comment>
<keyword evidence="2" id="KW-1185">Reference proteome</keyword>
<proteinExistence type="predicted"/>
<dbReference type="Proteomes" id="UP000499080">
    <property type="component" value="Unassembled WGS sequence"/>
</dbReference>
<name>A0A4Y2WS94_ARAVE</name>
<gene>
    <name evidence="1" type="ORF">AVEN_260588_1</name>
</gene>
<sequence>MDVWGGPDIMSCRMKDIIKVSDVEEEKKMGLENENLNRELVKCEGSSKEKKKAKDQGRKKNLWAKVKTKVSKEWKIEGFGKVKIWKTEEIQENIRRNSEKNSKENSDIKFGI</sequence>
<reference evidence="1 2" key="1">
    <citation type="journal article" date="2019" name="Sci. Rep.">
        <title>Orb-weaving spider Araneus ventricosus genome elucidates the spidroin gene catalogue.</title>
        <authorList>
            <person name="Kono N."/>
            <person name="Nakamura H."/>
            <person name="Ohtoshi R."/>
            <person name="Moran D.A.P."/>
            <person name="Shinohara A."/>
            <person name="Yoshida Y."/>
            <person name="Fujiwara M."/>
            <person name="Mori M."/>
            <person name="Tomita M."/>
            <person name="Arakawa K."/>
        </authorList>
    </citation>
    <scope>NUCLEOTIDE SEQUENCE [LARGE SCALE GENOMIC DNA]</scope>
</reference>
<dbReference type="AlphaFoldDB" id="A0A4Y2WS94"/>
<accession>A0A4Y2WS94</accession>
<evidence type="ECO:0000313" key="2">
    <source>
        <dbReference type="Proteomes" id="UP000499080"/>
    </source>
</evidence>
<protein>
    <submittedName>
        <fullName evidence="1">Uncharacterized protein</fullName>
    </submittedName>
</protein>
<evidence type="ECO:0000313" key="1">
    <source>
        <dbReference type="EMBL" id="GBO39636.1"/>
    </source>
</evidence>